<feature type="domain" description="DUF5107" evidence="4">
    <location>
        <begin position="42"/>
        <end position="340"/>
    </location>
</feature>
<feature type="repeat" description="TPR" evidence="3">
    <location>
        <begin position="767"/>
        <end position="800"/>
    </location>
</feature>
<keyword evidence="2 3" id="KW-0802">TPR repeat</keyword>
<comment type="caution">
    <text evidence="5">The sequence shown here is derived from an EMBL/GenBank/DDBJ whole genome shotgun (WGS) entry which is preliminary data.</text>
</comment>
<evidence type="ECO:0000256" key="1">
    <source>
        <dbReference type="ARBA" id="ARBA00022737"/>
    </source>
</evidence>
<evidence type="ECO:0000313" key="6">
    <source>
        <dbReference type="Proteomes" id="UP001549749"/>
    </source>
</evidence>
<dbReference type="PROSITE" id="PS50005">
    <property type="entry name" value="TPR"/>
    <property type="match status" value="1"/>
</dbReference>
<organism evidence="5 6">
    <name type="scientific">Chitinophaga defluvii</name>
    <dbReference type="NCBI Taxonomy" id="3163343"/>
    <lineage>
        <taxon>Bacteria</taxon>
        <taxon>Pseudomonadati</taxon>
        <taxon>Bacteroidota</taxon>
        <taxon>Chitinophagia</taxon>
        <taxon>Chitinophagales</taxon>
        <taxon>Chitinophagaceae</taxon>
        <taxon>Chitinophaga</taxon>
    </lineage>
</organism>
<dbReference type="Proteomes" id="UP001549749">
    <property type="component" value="Unassembled WGS sequence"/>
</dbReference>
<reference evidence="5 6" key="1">
    <citation type="submission" date="2024-06" db="EMBL/GenBank/DDBJ databases">
        <title>Chitinophaga defluvii sp. nov., isolated from municipal sewage.</title>
        <authorList>
            <person name="Zhang L."/>
        </authorList>
    </citation>
    <scope>NUCLEOTIDE SEQUENCE [LARGE SCALE GENOMIC DNA]</scope>
    <source>
        <strain evidence="5 6">H8</strain>
    </source>
</reference>
<dbReference type="Gene3D" id="1.25.40.10">
    <property type="entry name" value="Tetratricopeptide repeat domain"/>
    <property type="match status" value="4"/>
</dbReference>
<accession>A0ABV2TA30</accession>
<dbReference type="InterPro" id="IPR019734">
    <property type="entry name" value="TPR_rpt"/>
</dbReference>
<evidence type="ECO:0000313" key="5">
    <source>
        <dbReference type="EMBL" id="MET6999882.1"/>
    </source>
</evidence>
<dbReference type="PANTHER" id="PTHR44943">
    <property type="entry name" value="CELLULOSE SYNTHASE OPERON PROTEIN C"/>
    <property type="match status" value="1"/>
</dbReference>
<dbReference type="InterPro" id="IPR011990">
    <property type="entry name" value="TPR-like_helical_dom_sf"/>
</dbReference>
<proteinExistence type="predicted"/>
<evidence type="ECO:0000256" key="2">
    <source>
        <dbReference type="ARBA" id="ARBA00022803"/>
    </source>
</evidence>
<dbReference type="Pfam" id="PF13424">
    <property type="entry name" value="TPR_12"/>
    <property type="match status" value="1"/>
</dbReference>
<dbReference type="EMBL" id="JBEXAC010000002">
    <property type="protein sequence ID" value="MET6999882.1"/>
    <property type="molecule type" value="Genomic_DNA"/>
</dbReference>
<dbReference type="Pfam" id="PF13414">
    <property type="entry name" value="TPR_11"/>
    <property type="match status" value="1"/>
</dbReference>
<dbReference type="SMART" id="SM00028">
    <property type="entry name" value="TPR"/>
    <property type="match status" value="8"/>
</dbReference>
<evidence type="ECO:0000259" key="4">
    <source>
        <dbReference type="Pfam" id="PF17128"/>
    </source>
</evidence>
<dbReference type="SUPFAM" id="SSF48452">
    <property type="entry name" value="TPR-like"/>
    <property type="match status" value="3"/>
</dbReference>
<evidence type="ECO:0000256" key="3">
    <source>
        <dbReference type="PROSITE-ProRule" id="PRU00339"/>
    </source>
</evidence>
<keyword evidence="6" id="KW-1185">Reference proteome</keyword>
<dbReference type="PANTHER" id="PTHR44943:SF8">
    <property type="entry name" value="TPR REPEAT-CONTAINING PROTEIN MJ0263"/>
    <property type="match status" value="1"/>
</dbReference>
<gene>
    <name evidence="5" type="ORF">ABR189_21005</name>
</gene>
<dbReference type="InterPro" id="IPR051685">
    <property type="entry name" value="Ycf3/AcsC/BcsC/TPR_MFPF"/>
</dbReference>
<dbReference type="InterPro" id="IPR033396">
    <property type="entry name" value="DUF5107"/>
</dbReference>
<name>A0ABV2TA30_9BACT</name>
<protein>
    <submittedName>
        <fullName evidence="5">DUF5107 domain-containing protein</fullName>
    </submittedName>
</protein>
<dbReference type="RefSeq" id="WP_354662443.1">
    <property type="nucleotide sequence ID" value="NZ_JBEXAC010000002.1"/>
</dbReference>
<dbReference type="Pfam" id="PF17128">
    <property type="entry name" value="DUF5107"/>
    <property type="match status" value="1"/>
</dbReference>
<keyword evidence="1" id="KW-0677">Repeat</keyword>
<sequence length="1113" mass="126634">MKEELFVKIWEETITIPTYPIGKPEKNPLFLEKRVYQGSSGAVYPNQVVEKIFDEKTDQKYTAVFLENKYLKIMILPELGGRIQMAYDKVKQRHFVYYNQVIKPALVGLTGPWISGGIEFNWPQHHRPSTYQPIDFRLQKHEDGSCTVWVNEVERMSGTKGMAGFTLYPDKAYLEIRAQLYNCTPFPQTFLWWANPAVKVNDDYQSVFPPDVNAVFDHGKRDVSDFPIATGTYYKVDYSPGTDISRYKNIPVPTSYMAVKSKYDFVGGYEHDTKGGLLHVANHHVSTGKKQWTWGNGDFGKAWDRNLTDEDGPYIELMTGMYCDNQPDFTWLMPHEEKSFVQYFLPYSEAGMVKNATKDALVNLTVADGVATIICYTTALYEQALVQLQQGATTLFETRITIAPESPFSTSIAIPDVPEQALKVILKTADGRTLVAYQPELHEQKAIPEAAVASKSPQDTTSIEQLYLTGLHIEQYRHATYRAEDYYAEALRREPGDVRCNNAMGLLLLRRGQFAASESYFRKAIATITARNPNPYDGEPLYNLGRCLQYQGKLEEAFDVLYKAVWNAAWQDNGYFALAQIAAVNNSFEEALELADRCLVRNWHHHKARHLKTALLRKLNRHKEAMDMAAASLQIDGFSIGCYYEKYLLLKDAATDAANELLQEIKTLQQKNIHNYIAYALDYFWCGYYQEAISFLQIGIDETVSAADTYPMALYFIGWFNMKLGNDAAGKAHFAMAAGANPAGCFPNQPDAMLALQAAITYHPGDAKAHYYLGNFLYAHKQYQDAIASWERAVALDDSFPTPHRNLALAYYNKSLLQDKALQSLEKAFQADTTDARVLMELDQLYKKLNHPFKERLAFLEQYLDLVISRDDLYLERITLYNALGEYKKAQQLIAERQFHPWEGGEGKVTGQFLFCQIALAKQALQDKNYQQALHLLQNTDSYPHHLGEGKLHGAMENDIHYYKGCAYKGSGENEKAIAYFEYATKGLSEPAQAFFYNDQKPDTIYFQGMALLELNRTAEAVQRFNKLIQYGKAHFNDNVQLDYFAVSLPDFQIFDDNLNVKNQIHCLYLMGLGYMGLGAHTQATDCFKQVREMDINHPGALQMMADVAVTVR</sequence>